<dbReference type="PANTHER" id="PTHR30273">
    <property type="entry name" value="PERIPLASMIC SIGNAL SENSOR AND SIGMA FACTOR ACTIVATOR FECR-RELATED"/>
    <property type="match status" value="1"/>
</dbReference>
<gene>
    <name evidence="3" type="ORF">K7G82_23370</name>
</gene>
<accession>A0ABS7PV75</accession>
<evidence type="ECO:0000313" key="3">
    <source>
        <dbReference type="EMBL" id="MBY8825263.1"/>
    </source>
</evidence>
<dbReference type="Gene3D" id="3.55.50.30">
    <property type="match status" value="1"/>
</dbReference>
<comment type="caution">
    <text evidence="3">The sequence shown here is derived from an EMBL/GenBank/DDBJ whole genome shotgun (WGS) entry which is preliminary data.</text>
</comment>
<evidence type="ECO:0000259" key="2">
    <source>
        <dbReference type="Pfam" id="PF04773"/>
    </source>
</evidence>
<dbReference type="RefSeq" id="WP_222992359.1">
    <property type="nucleotide sequence ID" value="NZ_JAINVV010000011.1"/>
</dbReference>
<keyword evidence="4" id="KW-1185">Reference proteome</keyword>
<dbReference type="InterPro" id="IPR006860">
    <property type="entry name" value="FecR"/>
</dbReference>
<organism evidence="3 4">
    <name type="scientific">Sphingomonas colocasiae</name>
    <dbReference type="NCBI Taxonomy" id="1848973"/>
    <lineage>
        <taxon>Bacteria</taxon>
        <taxon>Pseudomonadati</taxon>
        <taxon>Pseudomonadota</taxon>
        <taxon>Alphaproteobacteria</taxon>
        <taxon>Sphingomonadales</taxon>
        <taxon>Sphingomonadaceae</taxon>
        <taxon>Sphingomonas</taxon>
    </lineage>
</organism>
<dbReference type="PANTHER" id="PTHR30273:SF2">
    <property type="entry name" value="PROTEIN FECR"/>
    <property type="match status" value="1"/>
</dbReference>
<dbReference type="Proteomes" id="UP000706039">
    <property type="component" value="Unassembled WGS sequence"/>
</dbReference>
<reference evidence="3 4" key="1">
    <citation type="submission" date="2021-08" db="EMBL/GenBank/DDBJ databases">
        <authorList>
            <person name="Tuo L."/>
        </authorList>
    </citation>
    <scope>NUCLEOTIDE SEQUENCE [LARGE SCALE GENOMIC DNA]</scope>
    <source>
        <strain evidence="3 4">JCM 31229</strain>
    </source>
</reference>
<keyword evidence="1" id="KW-0472">Membrane</keyword>
<dbReference type="EMBL" id="JAINVV010000011">
    <property type="protein sequence ID" value="MBY8825263.1"/>
    <property type="molecule type" value="Genomic_DNA"/>
</dbReference>
<dbReference type="PIRSF" id="PIRSF018266">
    <property type="entry name" value="FecR"/>
    <property type="match status" value="1"/>
</dbReference>
<sequence>MHRETSQEIDAVAADWAARIDRGALSPADEGELDAWIAGDARRLGAFMRMRAVALQSNSARALGPDFDPEAFAQAEPPAATPITRRRLFWLGGSAVAASALGAIGLGLMMRDTVYETKLGEMRVVTLEDGSAVTLNTASRIRVAFADARRTVTLEEGEALFDVAKDPARPFIVEAGGTSVRAVGTSFSVKRLSDAPVEVLVREGIVEVAQPATPRPVRMTANMRIVTSHAVAQPVAIAPTEVDREIAWRSGRIAFEGEPLAQAAAAFGRYSDTRIIIEDPGIGREEITGLFASNDPVTFARAAAASLELKAVIGPGEVRLSR</sequence>
<protein>
    <submittedName>
        <fullName evidence="3">FecR domain-containing protein</fullName>
    </submittedName>
</protein>
<keyword evidence="1" id="KW-0812">Transmembrane</keyword>
<proteinExistence type="predicted"/>
<evidence type="ECO:0000313" key="4">
    <source>
        <dbReference type="Proteomes" id="UP000706039"/>
    </source>
</evidence>
<dbReference type="Gene3D" id="2.60.120.1440">
    <property type="match status" value="1"/>
</dbReference>
<dbReference type="Pfam" id="PF04773">
    <property type="entry name" value="FecR"/>
    <property type="match status" value="1"/>
</dbReference>
<dbReference type="InterPro" id="IPR012373">
    <property type="entry name" value="Ferrdict_sens_TM"/>
</dbReference>
<name>A0ABS7PV75_9SPHN</name>
<keyword evidence="1" id="KW-1133">Transmembrane helix</keyword>
<feature type="domain" description="FecR protein" evidence="2">
    <location>
        <begin position="114"/>
        <end position="207"/>
    </location>
</feature>
<feature type="transmembrane region" description="Helical" evidence="1">
    <location>
        <begin position="88"/>
        <end position="110"/>
    </location>
</feature>
<evidence type="ECO:0000256" key="1">
    <source>
        <dbReference type="SAM" id="Phobius"/>
    </source>
</evidence>